<comment type="caution">
    <text evidence="2">The sequence shown here is derived from an EMBL/GenBank/DDBJ whole genome shotgun (WGS) entry which is preliminary data.</text>
</comment>
<organism evidence="2 3">
    <name type="scientific">Lasius platythorax</name>
    <dbReference type="NCBI Taxonomy" id="488582"/>
    <lineage>
        <taxon>Eukaryota</taxon>
        <taxon>Metazoa</taxon>
        <taxon>Ecdysozoa</taxon>
        <taxon>Arthropoda</taxon>
        <taxon>Hexapoda</taxon>
        <taxon>Insecta</taxon>
        <taxon>Pterygota</taxon>
        <taxon>Neoptera</taxon>
        <taxon>Endopterygota</taxon>
        <taxon>Hymenoptera</taxon>
        <taxon>Apocrita</taxon>
        <taxon>Aculeata</taxon>
        <taxon>Formicoidea</taxon>
        <taxon>Formicidae</taxon>
        <taxon>Formicinae</taxon>
        <taxon>Lasius</taxon>
        <taxon>Lasius</taxon>
    </lineage>
</organism>
<dbReference type="AlphaFoldDB" id="A0AAV2MZ98"/>
<name>A0AAV2MZ98_9HYME</name>
<keyword evidence="3" id="KW-1185">Reference proteome</keyword>
<evidence type="ECO:0000313" key="2">
    <source>
        <dbReference type="EMBL" id="CAL1672550.1"/>
    </source>
</evidence>
<feature type="region of interest" description="Disordered" evidence="1">
    <location>
        <begin position="50"/>
        <end position="136"/>
    </location>
</feature>
<feature type="compositionally biased region" description="Basic residues" evidence="1">
    <location>
        <begin position="126"/>
        <end position="136"/>
    </location>
</feature>
<reference evidence="2" key="1">
    <citation type="submission" date="2024-04" db="EMBL/GenBank/DDBJ databases">
        <authorList>
            <consortium name="Molecular Ecology Group"/>
        </authorList>
    </citation>
    <scope>NUCLEOTIDE SEQUENCE</scope>
</reference>
<accession>A0AAV2MZ98</accession>
<dbReference type="EMBL" id="CAXIPU020000664">
    <property type="protein sequence ID" value="CAL1672550.1"/>
    <property type="molecule type" value="Genomic_DNA"/>
</dbReference>
<protein>
    <submittedName>
        <fullName evidence="2">Uncharacterized protein</fullName>
    </submittedName>
</protein>
<gene>
    <name evidence="2" type="ORF">LPLAT_LOCUS8353</name>
</gene>
<proteinExistence type="predicted"/>
<dbReference type="Proteomes" id="UP001497644">
    <property type="component" value="Unassembled WGS sequence"/>
</dbReference>
<evidence type="ECO:0000313" key="3">
    <source>
        <dbReference type="Proteomes" id="UP001497644"/>
    </source>
</evidence>
<sequence>MMIYNIPTIVKLALQNAATPKNIISGFQATGVWPFNRDIFTDADFSASFVTDRPMPNDTASPDLNEHLNQNEHSSSPGLLTSKEREITNEELELENVAIPSTSAENSSEKIHFSPEQIRPYPKAAARVKKSQRGEK</sequence>
<evidence type="ECO:0000256" key="1">
    <source>
        <dbReference type="SAM" id="MobiDB-lite"/>
    </source>
</evidence>